<proteinExistence type="predicted"/>
<accession>A0A1B6MNP4</accession>
<feature type="compositionally biased region" description="Polar residues" evidence="1">
    <location>
        <begin position="72"/>
        <end position="94"/>
    </location>
</feature>
<sequence>NITKFTKVLTSDERLKLLRCVKEEVREIHDLTDLNIQSSLQPPTTPATSTTNITKFTKVLTSDERLKLLRETASSTKDPLKTPNSKSSTPNTKAATPIVKAVTPNVRLNTPGKPGPGRLKKRAALISVPPGQPLPKQKTEAGPGTLKSFVQSMAKPSKSEEKDKTPSSNANEE</sequence>
<organism evidence="2">
    <name type="scientific">Graphocephala atropunctata</name>
    <dbReference type="NCBI Taxonomy" id="36148"/>
    <lineage>
        <taxon>Eukaryota</taxon>
        <taxon>Metazoa</taxon>
        <taxon>Ecdysozoa</taxon>
        <taxon>Arthropoda</taxon>
        <taxon>Hexapoda</taxon>
        <taxon>Insecta</taxon>
        <taxon>Pterygota</taxon>
        <taxon>Neoptera</taxon>
        <taxon>Paraneoptera</taxon>
        <taxon>Hemiptera</taxon>
        <taxon>Auchenorrhyncha</taxon>
        <taxon>Membracoidea</taxon>
        <taxon>Cicadellidae</taxon>
        <taxon>Cicadellinae</taxon>
        <taxon>Cicadellini</taxon>
        <taxon>Graphocephala</taxon>
    </lineage>
</organism>
<evidence type="ECO:0000313" key="2">
    <source>
        <dbReference type="EMBL" id="JAT37489.1"/>
    </source>
</evidence>
<reference evidence="2" key="1">
    <citation type="submission" date="2015-11" db="EMBL/GenBank/DDBJ databases">
        <title>De novo transcriptome assembly of four potential Pierce s Disease insect vectors from Arizona vineyards.</title>
        <authorList>
            <person name="Tassone E.E."/>
        </authorList>
    </citation>
    <scope>NUCLEOTIDE SEQUENCE</scope>
</reference>
<feature type="region of interest" description="Disordered" evidence="1">
    <location>
        <begin position="71"/>
        <end position="173"/>
    </location>
</feature>
<dbReference type="EMBL" id="GEBQ01002488">
    <property type="protein sequence ID" value="JAT37489.1"/>
    <property type="molecule type" value="Transcribed_RNA"/>
</dbReference>
<dbReference type="AlphaFoldDB" id="A0A1B6MNP4"/>
<evidence type="ECO:0000256" key="1">
    <source>
        <dbReference type="SAM" id="MobiDB-lite"/>
    </source>
</evidence>
<feature type="non-terminal residue" evidence="2">
    <location>
        <position position="173"/>
    </location>
</feature>
<name>A0A1B6MNP4_9HEMI</name>
<protein>
    <submittedName>
        <fullName evidence="2">Uncharacterized protein</fullName>
    </submittedName>
</protein>
<gene>
    <name evidence="2" type="ORF">g.7899</name>
</gene>
<feature type="non-terminal residue" evidence="2">
    <location>
        <position position="1"/>
    </location>
</feature>